<dbReference type="GeneID" id="105271401"/>
<gene>
    <name evidence="8" type="primary">LOC105271401</name>
</gene>
<dbReference type="SMART" id="SM00861">
    <property type="entry name" value="Transket_pyr"/>
    <property type="match status" value="1"/>
</dbReference>
<dbReference type="Gene3D" id="3.40.50.970">
    <property type="match status" value="1"/>
</dbReference>
<dbReference type="NCBIfam" id="NF008854">
    <property type="entry name" value="PRK11892.1"/>
    <property type="match status" value="1"/>
</dbReference>
<dbReference type="CDD" id="cd07036">
    <property type="entry name" value="TPP_PYR_E1-PDHc-beta_like"/>
    <property type="match status" value="1"/>
</dbReference>
<dbReference type="GO" id="GO:0006086">
    <property type="term" value="P:pyruvate decarboxylation to acetyl-CoA"/>
    <property type="evidence" value="ECO:0007669"/>
    <property type="project" value="InterPro"/>
</dbReference>
<comment type="catalytic activity">
    <reaction evidence="5">
        <text>N(6)-[(R)-lipoyl]-L-lysyl-[protein] + pyruvate + H(+) = N(6)-[(R)-S(8)-acetyldihydrolipoyl]-L-lysyl-[protein] + CO2</text>
        <dbReference type="Rhea" id="RHEA:19189"/>
        <dbReference type="Rhea" id="RHEA-COMP:10474"/>
        <dbReference type="Rhea" id="RHEA-COMP:10478"/>
        <dbReference type="ChEBI" id="CHEBI:15361"/>
        <dbReference type="ChEBI" id="CHEBI:15378"/>
        <dbReference type="ChEBI" id="CHEBI:16526"/>
        <dbReference type="ChEBI" id="CHEBI:83099"/>
        <dbReference type="ChEBI" id="CHEBI:83111"/>
        <dbReference type="EC" id="1.2.4.1"/>
    </reaction>
</comment>
<evidence type="ECO:0000256" key="5">
    <source>
        <dbReference type="RuleBase" id="RU364074"/>
    </source>
</evidence>
<organism evidence="7 8">
    <name type="scientific">Fopius arisanus</name>
    <dbReference type="NCBI Taxonomy" id="64838"/>
    <lineage>
        <taxon>Eukaryota</taxon>
        <taxon>Metazoa</taxon>
        <taxon>Ecdysozoa</taxon>
        <taxon>Arthropoda</taxon>
        <taxon>Hexapoda</taxon>
        <taxon>Insecta</taxon>
        <taxon>Pterygota</taxon>
        <taxon>Neoptera</taxon>
        <taxon>Endopterygota</taxon>
        <taxon>Hymenoptera</taxon>
        <taxon>Apocrita</taxon>
        <taxon>Ichneumonoidea</taxon>
        <taxon>Braconidae</taxon>
        <taxon>Opiinae</taxon>
        <taxon>Fopius</taxon>
    </lineage>
</organism>
<feature type="domain" description="Transketolase-like pyrimidine-binding" evidence="6">
    <location>
        <begin position="23"/>
        <end position="198"/>
    </location>
</feature>
<dbReference type="Pfam" id="PF02780">
    <property type="entry name" value="Transketolase_C"/>
    <property type="match status" value="1"/>
</dbReference>
<comment type="cofactor">
    <cofactor evidence="1 5">
        <name>thiamine diphosphate</name>
        <dbReference type="ChEBI" id="CHEBI:58937"/>
    </cofactor>
</comment>
<evidence type="ECO:0000256" key="1">
    <source>
        <dbReference type="ARBA" id="ARBA00001964"/>
    </source>
</evidence>
<evidence type="ECO:0000313" key="8">
    <source>
        <dbReference type="RefSeq" id="XP_011311234.1"/>
    </source>
</evidence>
<keyword evidence="3 5" id="KW-0786">Thiamine pyrophosphate</keyword>
<evidence type="ECO:0000259" key="6">
    <source>
        <dbReference type="SMART" id="SM00861"/>
    </source>
</evidence>
<comment type="function">
    <text evidence="5">The pyruvate dehydrogenase complex catalyzes the overall conversion of pyruvate to acetyl-CoA and CO2.</text>
</comment>
<keyword evidence="7" id="KW-1185">Reference proteome</keyword>
<dbReference type="InterPro" id="IPR029061">
    <property type="entry name" value="THDP-binding"/>
</dbReference>
<evidence type="ECO:0000256" key="4">
    <source>
        <dbReference type="ARBA" id="ARBA00023317"/>
    </source>
</evidence>
<evidence type="ECO:0000256" key="2">
    <source>
        <dbReference type="ARBA" id="ARBA00023002"/>
    </source>
</evidence>
<dbReference type="FunFam" id="3.40.50.920:FF:000001">
    <property type="entry name" value="Pyruvate dehydrogenase E1 beta subunit"/>
    <property type="match status" value="1"/>
</dbReference>
<dbReference type="InterPro" id="IPR009014">
    <property type="entry name" value="Transketo_C/PFOR_II"/>
</dbReference>
<proteinExistence type="predicted"/>
<dbReference type="SUPFAM" id="SSF52518">
    <property type="entry name" value="Thiamin diphosphate-binding fold (THDP-binding)"/>
    <property type="match status" value="1"/>
</dbReference>
<dbReference type="OrthoDB" id="10266385at2759"/>
<dbReference type="RefSeq" id="XP_011311234.1">
    <property type="nucleotide sequence ID" value="XM_011312932.1"/>
</dbReference>
<dbReference type="Gene3D" id="3.40.50.920">
    <property type="match status" value="1"/>
</dbReference>
<evidence type="ECO:0000313" key="7">
    <source>
        <dbReference type="Proteomes" id="UP000694866"/>
    </source>
</evidence>
<dbReference type="Proteomes" id="UP000694866">
    <property type="component" value="Unplaced"/>
</dbReference>
<name>A0A9R1U7E9_9HYME</name>
<accession>A0A9R1U7E9</accession>
<dbReference type="EC" id="1.2.4.1" evidence="5"/>
<dbReference type="GO" id="GO:0004739">
    <property type="term" value="F:pyruvate dehydrogenase (acetyl-transferring) activity"/>
    <property type="evidence" value="ECO:0007669"/>
    <property type="project" value="UniProtKB-UniRule"/>
</dbReference>
<dbReference type="Pfam" id="PF02779">
    <property type="entry name" value="Transket_pyr"/>
    <property type="match status" value="1"/>
</dbReference>
<dbReference type="FunFam" id="3.40.50.970:FF:000001">
    <property type="entry name" value="Pyruvate dehydrogenase E1 beta subunit"/>
    <property type="match status" value="1"/>
</dbReference>
<evidence type="ECO:0000256" key="3">
    <source>
        <dbReference type="ARBA" id="ARBA00023052"/>
    </source>
</evidence>
<protein>
    <recommendedName>
        <fullName evidence="5">Pyruvate dehydrogenase E1 component subunit beta</fullName>
        <ecNumber evidence="5">1.2.4.1</ecNumber>
    </recommendedName>
</protein>
<dbReference type="KEGG" id="fas:105271401"/>
<sequence>MHSLSLPRGVLTLQPLSRLITKLSIRDALNAALDEELANNPDVLIIGEEVAQYNGAYKITKGLWEKYGDKRVIDTPITEAGFAGIAIGAAIAGLRPICEFMTFNFSMQAIDRVVNAAAKNLYMSAGKYPVPIVFRGPNGNAKGLAAQHSQCFAAWYMSVPGLKVMSPSTSEDYRGCLKAGVRDPDPVVILESELLYNMEFEVSDEALDKDFVVPIGKGKIERKGKHITIVCHGQATWHVMRAAEILQTAGIDAEVVNLRSLRPVDWKMIFQSIGKTHRLMVVELGWPRCGVGAEICATVMENPVFFQLDAPAVRCTGIDVPMPYSEKIEYECTPKDHHIAEYAKKVCGTKI</sequence>
<dbReference type="PANTHER" id="PTHR11624">
    <property type="entry name" value="DEHYDROGENASE RELATED"/>
    <property type="match status" value="1"/>
</dbReference>
<dbReference type="AlphaFoldDB" id="A0A9R1U7E9"/>
<dbReference type="InterPro" id="IPR033248">
    <property type="entry name" value="Transketolase_C"/>
</dbReference>
<keyword evidence="4 5" id="KW-0670">Pyruvate</keyword>
<dbReference type="InterPro" id="IPR005475">
    <property type="entry name" value="Transketolase-like_Pyr-bd"/>
</dbReference>
<dbReference type="NCBIfam" id="NF006667">
    <property type="entry name" value="PRK09212.1"/>
    <property type="match status" value="1"/>
</dbReference>
<reference evidence="8" key="1">
    <citation type="submission" date="2025-08" db="UniProtKB">
        <authorList>
            <consortium name="RefSeq"/>
        </authorList>
    </citation>
    <scope>IDENTIFICATION</scope>
    <source>
        <strain evidence="8">USDA-PBARC FA_bdor</strain>
        <tissue evidence="8">Whole organism</tissue>
    </source>
</reference>
<dbReference type="InterPro" id="IPR027110">
    <property type="entry name" value="PDHB_mito-type"/>
</dbReference>
<dbReference type="PANTHER" id="PTHR11624:SF96">
    <property type="entry name" value="PYRUVATE DEHYDROGENASE E1 COMPONENT SUBUNIT BETA, MITOCHONDRIAL"/>
    <property type="match status" value="1"/>
</dbReference>
<keyword evidence="2 5" id="KW-0560">Oxidoreductase</keyword>
<dbReference type="SUPFAM" id="SSF52922">
    <property type="entry name" value="TK C-terminal domain-like"/>
    <property type="match status" value="1"/>
</dbReference>